<gene>
    <name evidence="1" type="ORF">SPHINGO391_210018</name>
</gene>
<evidence type="ECO:0000313" key="1">
    <source>
        <dbReference type="EMBL" id="VVS97938.1"/>
    </source>
</evidence>
<dbReference type="SUPFAM" id="SSF53474">
    <property type="entry name" value="alpha/beta-Hydrolases"/>
    <property type="match status" value="1"/>
</dbReference>
<dbReference type="InterPro" id="IPR029058">
    <property type="entry name" value="AB_hydrolase_fold"/>
</dbReference>
<reference evidence="1 2" key="1">
    <citation type="submission" date="2019-09" db="EMBL/GenBank/DDBJ databases">
        <authorList>
            <person name="Dittami M. S."/>
        </authorList>
    </citation>
    <scope>NUCLEOTIDE SEQUENCE [LARGE SCALE GENOMIC DNA]</scope>
    <source>
        <strain evidence="1">SPHINGO391</strain>
    </source>
</reference>
<dbReference type="EMBL" id="CABVLI010000014">
    <property type="protein sequence ID" value="VVS97938.1"/>
    <property type="molecule type" value="Genomic_DNA"/>
</dbReference>
<dbReference type="Gene3D" id="1.10.10.800">
    <property type="match status" value="1"/>
</dbReference>
<name>A0A5E7XZY4_9SPHN</name>
<proteinExistence type="predicted"/>
<dbReference type="AlphaFoldDB" id="A0A5E7XZY4"/>
<organism evidence="1 2">
    <name type="scientific">Sphingomonas aurantiaca</name>
    <dbReference type="NCBI Taxonomy" id="185949"/>
    <lineage>
        <taxon>Bacteria</taxon>
        <taxon>Pseudomonadati</taxon>
        <taxon>Pseudomonadota</taxon>
        <taxon>Alphaproteobacteria</taxon>
        <taxon>Sphingomonadales</taxon>
        <taxon>Sphingomonadaceae</taxon>
        <taxon>Sphingomonas</taxon>
    </lineage>
</organism>
<dbReference type="Proteomes" id="UP000326857">
    <property type="component" value="Unassembled WGS sequence"/>
</dbReference>
<accession>A0A5E7XZY4</accession>
<protein>
    <submittedName>
        <fullName evidence="1">Uncharacterized protein</fullName>
    </submittedName>
</protein>
<sequence>MLVSDDPAVPVAYRSREAIDFYLQPIPDGIWENEVTVRSTRAARMYEPGAWIARVSPTSLLMVVAAEDRVTVSDVALGAYKRALEPKRLTLISGGHFDPYRFASWLYRMAPFLARRLPSGSTDIERFCRLALPHTQQSGAVLRSDQLCDAPPSTGGLRSSSCRFSTRF</sequence>
<dbReference type="RefSeq" id="WP_199860779.1">
    <property type="nucleotide sequence ID" value="NZ_LR701514.1"/>
</dbReference>
<evidence type="ECO:0000313" key="2">
    <source>
        <dbReference type="Proteomes" id="UP000326857"/>
    </source>
</evidence>
<dbReference type="Gene3D" id="3.40.50.1820">
    <property type="entry name" value="alpha/beta hydrolase"/>
    <property type="match status" value="1"/>
</dbReference>